<dbReference type="EMBL" id="JBHTBX010000006">
    <property type="protein sequence ID" value="MFC7434959.1"/>
    <property type="molecule type" value="Genomic_DNA"/>
</dbReference>
<dbReference type="RefSeq" id="WP_374640306.1">
    <property type="nucleotide sequence ID" value="NZ_JBHTBX010000006.1"/>
</dbReference>
<organism evidence="2 3">
    <name type="scientific">Hydrogenophaga bisanensis</name>
    <dbReference type="NCBI Taxonomy" id="439611"/>
    <lineage>
        <taxon>Bacteria</taxon>
        <taxon>Pseudomonadati</taxon>
        <taxon>Pseudomonadota</taxon>
        <taxon>Betaproteobacteria</taxon>
        <taxon>Burkholderiales</taxon>
        <taxon>Comamonadaceae</taxon>
        <taxon>Hydrogenophaga</taxon>
    </lineage>
</organism>
<evidence type="ECO:0000259" key="1">
    <source>
        <dbReference type="PROSITE" id="PS51186"/>
    </source>
</evidence>
<keyword evidence="3" id="KW-1185">Reference proteome</keyword>
<name>A0ABW2RA52_9BURK</name>
<comment type="caution">
    <text evidence="2">The sequence shown here is derived from an EMBL/GenBank/DDBJ whole genome shotgun (WGS) entry which is preliminary data.</text>
</comment>
<dbReference type="Proteomes" id="UP001596495">
    <property type="component" value="Unassembled WGS sequence"/>
</dbReference>
<accession>A0ABW2RA52</accession>
<dbReference type="PROSITE" id="PS51186">
    <property type="entry name" value="GNAT"/>
    <property type="match status" value="1"/>
</dbReference>
<reference evidence="3" key="1">
    <citation type="journal article" date="2019" name="Int. J. Syst. Evol. Microbiol.">
        <title>The Global Catalogue of Microorganisms (GCM) 10K type strain sequencing project: providing services to taxonomists for standard genome sequencing and annotation.</title>
        <authorList>
            <consortium name="The Broad Institute Genomics Platform"/>
            <consortium name="The Broad Institute Genome Sequencing Center for Infectious Disease"/>
            <person name="Wu L."/>
            <person name="Ma J."/>
        </authorList>
    </citation>
    <scope>NUCLEOTIDE SEQUENCE [LARGE SCALE GENOMIC DNA]</scope>
    <source>
        <strain evidence="3">CCUG 54518</strain>
    </source>
</reference>
<evidence type="ECO:0000313" key="3">
    <source>
        <dbReference type="Proteomes" id="UP001596495"/>
    </source>
</evidence>
<feature type="domain" description="N-acetyltransferase" evidence="1">
    <location>
        <begin position="39"/>
        <end position="190"/>
    </location>
</feature>
<keyword evidence="2" id="KW-0012">Acyltransferase</keyword>
<dbReference type="SUPFAM" id="SSF55729">
    <property type="entry name" value="Acyl-CoA N-acyltransferases (Nat)"/>
    <property type="match status" value="1"/>
</dbReference>
<protein>
    <submittedName>
        <fullName evidence="2">GNAT family N-acetyltransferase</fullName>
        <ecNumber evidence="2">2.3.-.-</ecNumber>
    </submittedName>
</protein>
<evidence type="ECO:0000313" key="2">
    <source>
        <dbReference type="EMBL" id="MFC7434959.1"/>
    </source>
</evidence>
<dbReference type="GO" id="GO:0016746">
    <property type="term" value="F:acyltransferase activity"/>
    <property type="evidence" value="ECO:0007669"/>
    <property type="project" value="UniProtKB-KW"/>
</dbReference>
<dbReference type="CDD" id="cd04301">
    <property type="entry name" value="NAT_SF"/>
    <property type="match status" value="1"/>
</dbReference>
<sequence>MFDPLQWLRSLVAGARARPEAVDVASTQPPASSAAGAVVPIRSMGPGHLRRIEAHLLALDPRDRYLRFGYPATDEQIRRYVASLNFDRDELFGIFNRRLELIAMAHLAFAMDATCSSCAEFGVSVAKSARGRGYGSRLFERAVMHARNEGVKLLFIHALSENTAMLKIARNAGAIVERDGPESEAHLRLPPADFDSRVTELIREQVAVTDYHLKAQARQFWGALALLQEIRQGVRDSRDRVRG</sequence>
<dbReference type="InterPro" id="IPR000182">
    <property type="entry name" value="GNAT_dom"/>
</dbReference>
<keyword evidence="2" id="KW-0808">Transferase</keyword>
<dbReference type="EC" id="2.3.-.-" evidence="2"/>
<dbReference type="InterPro" id="IPR016181">
    <property type="entry name" value="Acyl_CoA_acyltransferase"/>
</dbReference>
<proteinExistence type="predicted"/>
<dbReference type="Gene3D" id="3.40.630.30">
    <property type="match status" value="1"/>
</dbReference>
<dbReference type="Pfam" id="PF00583">
    <property type="entry name" value="Acetyltransf_1"/>
    <property type="match status" value="1"/>
</dbReference>
<gene>
    <name evidence="2" type="ORF">ACFQNJ_10635</name>
</gene>